<protein>
    <submittedName>
        <fullName evidence="2">TIGR01244 family protein</fullName>
    </submittedName>
</protein>
<dbReference type="Pfam" id="PF04273">
    <property type="entry name" value="BLH_phosphatase"/>
    <property type="match status" value="1"/>
</dbReference>
<evidence type="ECO:0000259" key="1">
    <source>
        <dbReference type="Pfam" id="PF04273"/>
    </source>
</evidence>
<dbReference type="InterPro" id="IPR005939">
    <property type="entry name" value="BLH_phosphatase-like"/>
</dbReference>
<feature type="domain" description="Beta-lactamase hydrolase-like protein phosphatase-like" evidence="1">
    <location>
        <begin position="5"/>
        <end position="107"/>
    </location>
</feature>
<dbReference type="Proteomes" id="UP000290057">
    <property type="component" value="Chromosome"/>
</dbReference>
<accession>A0A3T1CLP2</accession>
<dbReference type="SUPFAM" id="SSF52799">
    <property type="entry name" value="(Phosphotyrosine protein) phosphatases II"/>
    <property type="match status" value="1"/>
</dbReference>
<evidence type="ECO:0000313" key="2">
    <source>
        <dbReference type="EMBL" id="BBI21758.1"/>
    </source>
</evidence>
<gene>
    <name evidence="2" type="ORF">EKJ_26050</name>
</gene>
<dbReference type="GO" id="GO:0016787">
    <property type="term" value="F:hydrolase activity"/>
    <property type="evidence" value="ECO:0007669"/>
    <property type="project" value="InterPro"/>
</dbReference>
<reference evidence="2 3" key="1">
    <citation type="submission" date="2019-01" db="EMBL/GenBank/DDBJ databases">
        <title>Complete genome sequence of Erythrobacter flavus KJ5.</title>
        <authorList>
            <person name="Kanesaki Y."/>
            <person name="Brotosudarmo T."/>
            <person name="Moriuchi R."/>
            <person name="Awai K."/>
        </authorList>
    </citation>
    <scope>NUCLEOTIDE SEQUENCE [LARGE SCALE GENOMIC DNA]</scope>
    <source>
        <strain evidence="2 3">KJ5</strain>
    </source>
</reference>
<dbReference type="AlphaFoldDB" id="A0A3T1CLP2"/>
<sequence>MSIAVVSEQFAVAPQLAPGDLATAAGAGYRVLICNRPDGEEAGQPDAAAMRAAATEAGMEFHHIPVSGGAFPDEAIAAFGALRRTAPGKVLAYCRSGTRSITLDALANPEGLDPATLIATAKAAGYDLSALAPRLNARNG</sequence>
<dbReference type="RefSeq" id="WP_130587145.1">
    <property type="nucleotide sequence ID" value="NZ_AP019389.1"/>
</dbReference>
<keyword evidence="3" id="KW-1185">Reference proteome</keyword>
<proteinExistence type="predicted"/>
<dbReference type="Gene3D" id="3.90.190.10">
    <property type="entry name" value="Protein tyrosine phosphatase superfamily"/>
    <property type="match status" value="1"/>
</dbReference>
<name>A0A3T1CLP2_9SPHN</name>
<dbReference type="EMBL" id="AP019389">
    <property type="protein sequence ID" value="BBI21758.1"/>
    <property type="molecule type" value="Genomic_DNA"/>
</dbReference>
<evidence type="ECO:0000313" key="3">
    <source>
        <dbReference type="Proteomes" id="UP000290057"/>
    </source>
</evidence>
<organism evidence="2 3">
    <name type="scientific">Qipengyuania flava</name>
    <dbReference type="NCBI Taxonomy" id="192812"/>
    <lineage>
        <taxon>Bacteria</taxon>
        <taxon>Pseudomonadati</taxon>
        <taxon>Pseudomonadota</taxon>
        <taxon>Alphaproteobacteria</taxon>
        <taxon>Sphingomonadales</taxon>
        <taxon>Erythrobacteraceae</taxon>
        <taxon>Qipengyuania</taxon>
    </lineage>
</organism>
<dbReference type="InterPro" id="IPR029021">
    <property type="entry name" value="Prot-tyrosine_phosphatase-like"/>
</dbReference>
<dbReference type="NCBIfam" id="TIGR01244">
    <property type="entry name" value="TIGR01244 family sulfur transferase"/>
    <property type="match status" value="1"/>
</dbReference>